<dbReference type="EMBL" id="BNBO01000002">
    <property type="protein sequence ID" value="GHH60477.1"/>
    <property type="molecule type" value="Genomic_DNA"/>
</dbReference>
<dbReference type="InterPro" id="IPR016181">
    <property type="entry name" value="Acyl_CoA_acyltransferase"/>
</dbReference>
<name>A0A919FCF9_9ACTN</name>
<dbReference type="PROSITE" id="PS51186">
    <property type="entry name" value="GNAT"/>
    <property type="match status" value="1"/>
</dbReference>
<dbReference type="Proteomes" id="UP000617734">
    <property type="component" value="Unassembled WGS sequence"/>
</dbReference>
<accession>A0A919FCF9</accession>
<dbReference type="GeneID" id="95351055"/>
<keyword evidence="3" id="KW-1185">Reference proteome</keyword>
<evidence type="ECO:0000313" key="3">
    <source>
        <dbReference type="Proteomes" id="UP000617734"/>
    </source>
</evidence>
<dbReference type="Pfam" id="PF00583">
    <property type="entry name" value="Acetyltransf_1"/>
    <property type="match status" value="1"/>
</dbReference>
<comment type="caution">
    <text evidence="2">The sequence shown here is derived from an EMBL/GenBank/DDBJ whole genome shotgun (WGS) entry which is preliminary data.</text>
</comment>
<feature type="domain" description="N-acetyltransferase" evidence="1">
    <location>
        <begin position="5"/>
        <end position="155"/>
    </location>
</feature>
<sequence length="160" mass="17599">MSSAFRLVEITTENVEDACRLSVRPDQQRLVQPVAQSLALAYAFGERAWPRLVVDGEEIVGFLMAFFDVPFDADPPGVTRDGLWRLNVAAGQQGRGVGRFAVEEVARELRRRGRRTLTTSWHVAGNGPEPFYRRLGFRPTGESVEGEIVGELDLGAPGTG</sequence>
<reference evidence="2" key="2">
    <citation type="submission" date="2020-09" db="EMBL/GenBank/DDBJ databases">
        <authorList>
            <person name="Sun Q."/>
            <person name="Ohkuma M."/>
        </authorList>
    </citation>
    <scope>NUCLEOTIDE SEQUENCE</scope>
    <source>
        <strain evidence="2">JCM 4646</strain>
    </source>
</reference>
<gene>
    <name evidence="2" type="ORF">GCM10018781_05240</name>
</gene>
<dbReference type="RefSeq" id="WP_190209105.1">
    <property type="nucleotide sequence ID" value="NZ_BNBO01000002.1"/>
</dbReference>
<evidence type="ECO:0000259" key="1">
    <source>
        <dbReference type="PROSITE" id="PS51186"/>
    </source>
</evidence>
<evidence type="ECO:0000313" key="2">
    <source>
        <dbReference type="EMBL" id="GHH60477.1"/>
    </source>
</evidence>
<dbReference type="Gene3D" id="3.40.630.30">
    <property type="match status" value="1"/>
</dbReference>
<organism evidence="2 3">
    <name type="scientific">Kitasatospora indigofera</name>
    <dbReference type="NCBI Taxonomy" id="67307"/>
    <lineage>
        <taxon>Bacteria</taxon>
        <taxon>Bacillati</taxon>
        <taxon>Actinomycetota</taxon>
        <taxon>Actinomycetes</taxon>
        <taxon>Kitasatosporales</taxon>
        <taxon>Streptomycetaceae</taxon>
        <taxon>Kitasatospora</taxon>
    </lineage>
</organism>
<dbReference type="SUPFAM" id="SSF55729">
    <property type="entry name" value="Acyl-CoA N-acyltransferases (Nat)"/>
    <property type="match status" value="1"/>
</dbReference>
<protein>
    <submittedName>
        <fullName evidence="2">N-acetyltransferase</fullName>
    </submittedName>
</protein>
<dbReference type="InterPro" id="IPR000182">
    <property type="entry name" value="GNAT_dom"/>
</dbReference>
<dbReference type="AlphaFoldDB" id="A0A919FCF9"/>
<proteinExistence type="predicted"/>
<reference evidence="2" key="1">
    <citation type="journal article" date="2014" name="Int. J. Syst. Evol. Microbiol.">
        <title>Complete genome sequence of Corynebacterium casei LMG S-19264T (=DSM 44701T), isolated from a smear-ripened cheese.</title>
        <authorList>
            <consortium name="US DOE Joint Genome Institute (JGI-PGF)"/>
            <person name="Walter F."/>
            <person name="Albersmeier A."/>
            <person name="Kalinowski J."/>
            <person name="Ruckert C."/>
        </authorList>
    </citation>
    <scope>NUCLEOTIDE SEQUENCE</scope>
    <source>
        <strain evidence="2">JCM 4646</strain>
    </source>
</reference>
<dbReference type="GO" id="GO:0016747">
    <property type="term" value="F:acyltransferase activity, transferring groups other than amino-acyl groups"/>
    <property type="evidence" value="ECO:0007669"/>
    <property type="project" value="InterPro"/>
</dbReference>